<dbReference type="GO" id="GO:0016874">
    <property type="term" value="F:ligase activity"/>
    <property type="evidence" value="ECO:0007669"/>
    <property type="project" value="UniProtKB-KW"/>
</dbReference>
<accession>A0ABY8WW82</accession>
<dbReference type="PANTHER" id="PTHR43707:SF1">
    <property type="entry name" value="HISTIDINE--TRNA LIGASE, MITOCHONDRIAL-RELATED"/>
    <property type="match status" value="1"/>
</dbReference>
<protein>
    <recommendedName>
        <fullName evidence="2">histidine--tRNA ligase</fullName>
        <ecNumber evidence="2">6.1.1.21</ecNumber>
    </recommendedName>
    <alternativeName>
        <fullName evidence="5">Histidyl-tRNA synthetase</fullName>
    </alternativeName>
</protein>
<dbReference type="Pfam" id="PF13393">
    <property type="entry name" value="tRNA-synt_His"/>
    <property type="match status" value="1"/>
</dbReference>
<dbReference type="InterPro" id="IPR041715">
    <property type="entry name" value="HisRS-like_core"/>
</dbReference>
<keyword evidence="4" id="KW-0030">Aminoacyl-tRNA synthetase</keyword>
<evidence type="ECO:0000313" key="9">
    <source>
        <dbReference type="EMBL" id="WIO46117.1"/>
    </source>
</evidence>
<evidence type="ECO:0000259" key="7">
    <source>
        <dbReference type="Pfam" id="PF03129"/>
    </source>
</evidence>
<evidence type="ECO:0000256" key="4">
    <source>
        <dbReference type="ARBA" id="ARBA00023146"/>
    </source>
</evidence>
<evidence type="ECO:0000256" key="2">
    <source>
        <dbReference type="ARBA" id="ARBA00012815"/>
    </source>
</evidence>
<keyword evidence="10" id="KW-1185">Reference proteome</keyword>
<dbReference type="Proteomes" id="UP001177295">
    <property type="component" value="Chromosome"/>
</dbReference>
<dbReference type="InterPro" id="IPR004154">
    <property type="entry name" value="Anticodon-bd"/>
</dbReference>
<feature type="domain" description="Anticodon-binding" evidence="7">
    <location>
        <begin position="281"/>
        <end position="368"/>
    </location>
</feature>
<keyword evidence="3" id="KW-0547">Nucleotide-binding</keyword>
<dbReference type="SUPFAM" id="SSF55681">
    <property type="entry name" value="Class II aaRS and biotin synthetases"/>
    <property type="match status" value="1"/>
</dbReference>
<evidence type="ECO:0000259" key="8">
    <source>
        <dbReference type="Pfam" id="PF13393"/>
    </source>
</evidence>
<gene>
    <name evidence="9" type="ORF">SEML1_0496</name>
</gene>
<proteinExistence type="inferred from homology"/>
<dbReference type="InterPro" id="IPR045864">
    <property type="entry name" value="aa-tRNA-synth_II/BPL/LPL"/>
</dbReference>
<feature type="domain" description="Class II Histidinyl-tRNA synthetase (HisRS)-like catalytic core" evidence="8">
    <location>
        <begin position="80"/>
        <end position="244"/>
    </location>
</feature>
<comment type="similarity">
    <text evidence="1">Belongs to the class-II aminoacyl-tRNA synthetase family.</text>
</comment>
<dbReference type="InterPro" id="IPR004516">
    <property type="entry name" value="HisRS/HisZ"/>
</dbReference>
<organism evidence="9 10">
    <name type="scientific">Candidatus Southlakia epibionticum</name>
    <dbReference type="NCBI Taxonomy" id="3043284"/>
    <lineage>
        <taxon>Bacteria</taxon>
        <taxon>Candidatus Saccharimonadota</taxon>
        <taxon>Candidatus Saccharimonadia</taxon>
        <taxon>Candidatus Saccharimonadales</taxon>
        <taxon>Candidatus Saccharimonadaceae</taxon>
        <taxon>Candidatus Southlakia</taxon>
    </lineage>
</organism>
<evidence type="ECO:0000256" key="5">
    <source>
        <dbReference type="ARBA" id="ARBA00030619"/>
    </source>
</evidence>
<sequence>MKASLANLVGGQELYYPQSVRVRYHIESAWRRTAKLYGYEEFGDDMPVSVHYARRFKISNGSLGRPAYSWSGRVFHYDNVGCESPRADVEAIAIAKRSLDAIGLPRTSYRIRLNDARIVQAILEDYLELDAIQTELMTRLLAEKRMLTPVEFRDRAIDIVGRMQAGTILQQLAKVLAAKNAEELPEVVREHNAYQDLAALYARLEVLGITGVVLDLTLSYADCTAGVLFDIVANDEKLLYRGGRMVAPSLETLVASLGDMAHIVETLEESGHAGLPSATEVYVAAVGRVFDTAERIAEKLRSEGIHTEVDYTGRTLAEQLVTAVEKDITYVMLIDEASVERQTYTLKNLRDGTDKTVGFERIVTAVSDRRVRVREDDDFDLSEFLDGFDA</sequence>
<reference evidence="9 10" key="1">
    <citation type="journal article" date="2023" name="Cell">
        <title>Genetic manipulation of Patescibacteria provides mechanistic insights into microbial dark matter and the epibiotic lifestyle.</title>
        <authorList>
            <person name="Wang Y."/>
            <person name="Gallagher L.A."/>
            <person name="Andrade P.A."/>
            <person name="Liu A."/>
            <person name="Humphreys I.R."/>
            <person name="Turkarslan S."/>
            <person name="Cutler K.J."/>
            <person name="Arrieta-Ortiz M.L."/>
            <person name="Li Y."/>
            <person name="Radey M.C."/>
            <person name="McLean J.S."/>
            <person name="Cong Q."/>
            <person name="Baker D."/>
            <person name="Baliga N.S."/>
            <person name="Peterson S.B."/>
            <person name="Mougous J.D."/>
        </authorList>
    </citation>
    <scope>NUCLEOTIDE SEQUENCE [LARGE SCALE GENOMIC DNA]</scope>
    <source>
        <strain evidence="9 10">ML1</strain>
    </source>
</reference>
<evidence type="ECO:0000256" key="6">
    <source>
        <dbReference type="ARBA" id="ARBA00047639"/>
    </source>
</evidence>
<dbReference type="PIRSF" id="PIRSF001549">
    <property type="entry name" value="His-tRNA_synth"/>
    <property type="match status" value="1"/>
</dbReference>
<comment type="catalytic activity">
    <reaction evidence="6">
        <text>tRNA(His) + L-histidine + ATP = L-histidyl-tRNA(His) + AMP + diphosphate + H(+)</text>
        <dbReference type="Rhea" id="RHEA:17313"/>
        <dbReference type="Rhea" id="RHEA-COMP:9665"/>
        <dbReference type="Rhea" id="RHEA-COMP:9689"/>
        <dbReference type="ChEBI" id="CHEBI:15378"/>
        <dbReference type="ChEBI" id="CHEBI:30616"/>
        <dbReference type="ChEBI" id="CHEBI:33019"/>
        <dbReference type="ChEBI" id="CHEBI:57595"/>
        <dbReference type="ChEBI" id="CHEBI:78442"/>
        <dbReference type="ChEBI" id="CHEBI:78527"/>
        <dbReference type="ChEBI" id="CHEBI:456215"/>
        <dbReference type="EC" id="6.1.1.21"/>
    </reaction>
</comment>
<dbReference type="InterPro" id="IPR036621">
    <property type="entry name" value="Anticodon-bd_dom_sf"/>
</dbReference>
<dbReference type="PANTHER" id="PTHR43707">
    <property type="entry name" value="HISTIDYL-TRNA SYNTHETASE"/>
    <property type="match status" value="1"/>
</dbReference>
<keyword evidence="9" id="KW-0436">Ligase</keyword>
<dbReference type="SUPFAM" id="SSF52954">
    <property type="entry name" value="Class II aaRS ABD-related"/>
    <property type="match status" value="1"/>
</dbReference>
<dbReference type="Gene3D" id="3.30.930.10">
    <property type="entry name" value="Bira Bifunctional Protein, Domain 2"/>
    <property type="match status" value="1"/>
</dbReference>
<evidence type="ECO:0000256" key="3">
    <source>
        <dbReference type="ARBA" id="ARBA00022741"/>
    </source>
</evidence>
<dbReference type="RefSeq" id="WP_376753662.1">
    <property type="nucleotide sequence ID" value="NZ_CP124550.1"/>
</dbReference>
<evidence type="ECO:0000313" key="10">
    <source>
        <dbReference type="Proteomes" id="UP001177295"/>
    </source>
</evidence>
<name>A0ABY8WW82_9BACT</name>
<dbReference type="EMBL" id="CP124550">
    <property type="protein sequence ID" value="WIO46117.1"/>
    <property type="molecule type" value="Genomic_DNA"/>
</dbReference>
<evidence type="ECO:0000256" key="1">
    <source>
        <dbReference type="ARBA" id="ARBA00008226"/>
    </source>
</evidence>
<dbReference type="Gene3D" id="3.40.50.800">
    <property type="entry name" value="Anticodon-binding domain"/>
    <property type="match status" value="1"/>
</dbReference>
<dbReference type="Pfam" id="PF03129">
    <property type="entry name" value="HGTP_anticodon"/>
    <property type="match status" value="1"/>
</dbReference>
<dbReference type="EC" id="6.1.1.21" evidence="2"/>